<keyword evidence="3" id="KW-1185">Reference proteome</keyword>
<reference evidence="2 3" key="1">
    <citation type="submission" date="2018-02" db="EMBL/GenBank/DDBJ databases">
        <title>The genomes of Aspergillus section Nigri reveals drivers in fungal speciation.</title>
        <authorList>
            <consortium name="DOE Joint Genome Institute"/>
            <person name="Vesth T.C."/>
            <person name="Nybo J."/>
            <person name="Theobald S."/>
            <person name="Brandl J."/>
            <person name="Frisvad J.C."/>
            <person name="Nielsen K.F."/>
            <person name="Lyhne E.K."/>
            <person name="Kogle M.E."/>
            <person name="Kuo A."/>
            <person name="Riley R."/>
            <person name="Clum A."/>
            <person name="Nolan M."/>
            <person name="Lipzen A."/>
            <person name="Salamov A."/>
            <person name="Henrissat B."/>
            <person name="Wiebenga A."/>
            <person name="De vries R.P."/>
            <person name="Grigoriev I.V."/>
            <person name="Mortensen U.H."/>
            <person name="Andersen M.R."/>
            <person name="Baker S.E."/>
        </authorList>
    </citation>
    <scope>NUCLEOTIDE SEQUENCE [LARGE SCALE GENOMIC DNA]</scope>
    <source>
        <strain evidence="2 3">CBS 313.89</strain>
    </source>
</reference>
<protein>
    <submittedName>
        <fullName evidence="2">Uncharacterized protein</fullName>
    </submittedName>
</protein>
<keyword evidence="1" id="KW-0812">Transmembrane</keyword>
<sequence length="150" mass="16594">MHTFFSSSCRKRTDTGSVSCCSLVIPISATCFTVFFVYPLFSYPLHLISPHPPRSSGMHICCLPASTVTWYSLMKTGTRLEQTSFHCCHAPPPQVHCHDSTMLSEGVEYSYPIFIAGALIDRLGCSFALSSLSALLLCFQICLCCMYNKS</sequence>
<dbReference type="Proteomes" id="UP000249789">
    <property type="component" value="Unassembled WGS sequence"/>
</dbReference>
<organism evidence="2 3">
    <name type="scientific">Aspergillus fijiensis CBS 313.89</name>
    <dbReference type="NCBI Taxonomy" id="1448319"/>
    <lineage>
        <taxon>Eukaryota</taxon>
        <taxon>Fungi</taxon>
        <taxon>Dikarya</taxon>
        <taxon>Ascomycota</taxon>
        <taxon>Pezizomycotina</taxon>
        <taxon>Eurotiomycetes</taxon>
        <taxon>Eurotiomycetidae</taxon>
        <taxon>Eurotiales</taxon>
        <taxon>Aspergillaceae</taxon>
        <taxon>Aspergillus</taxon>
    </lineage>
</organism>
<evidence type="ECO:0000313" key="3">
    <source>
        <dbReference type="Proteomes" id="UP000249789"/>
    </source>
</evidence>
<dbReference type="VEuPathDB" id="FungiDB:BO72DRAFT_313699"/>
<accession>A0A8G1VTY6</accession>
<keyword evidence="1" id="KW-0472">Membrane</keyword>
<gene>
    <name evidence="2" type="ORF">BO72DRAFT_313699</name>
</gene>
<dbReference type="RefSeq" id="XP_040795563.1">
    <property type="nucleotide sequence ID" value="XM_040940532.1"/>
</dbReference>
<dbReference type="GeneID" id="63857865"/>
<evidence type="ECO:0000313" key="2">
    <source>
        <dbReference type="EMBL" id="RAK71551.1"/>
    </source>
</evidence>
<feature type="transmembrane region" description="Helical" evidence="1">
    <location>
        <begin position="20"/>
        <end position="41"/>
    </location>
</feature>
<dbReference type="EMBL" id="KZ824717">
    <property type="protein sequence ID" value="RAK71551.1"/>
    <property type="molecule type" value="Genomic_DNA"/>
</dbReference>
<keyword evidence="1" id="KW-1133">Transmembrane helix</keyword>
<feature type="transmembrane region" description="Helical" evidence="1">
    <location>
        <begin position="127"/>
        <end position="147"/>
    </location>
</feature>
<dbReference type="OrthoDB" id="10413486at2759"/>
<dbReference type="AlphaFoldDB" id="A0A8G1VTY6"/>
<name>A0A8G1VTY6_9EURO</name>
<proteinExistence type="predicted"/>
<evidence type="ECO:0000256" key="1">
    <source>
        <dbReference type="SAM" id="Phobius"/>
    </source>
</evidence>